<comment type="similarity">
    <text evidence="1">Belongs to the peptidase C40 family.</text>
</comment>
<proteinExistence type="inferred from homology"/>
<name>A0A3G9JST6_9FIRM</name>
<dbReference type="Proteomes" id="UP000268059">
    <property type="component" value="Chromosome"/>
</dbReference>
<keyword evidence="3" id="KW-0378">Hydrolase</keyword>
<organism evidence="6 7">
    <name type="scientific">Intestinibaculum porci</name>
    <dbReference type="NCBI Taxonomy" id="2487118"/>
    <lineage>
        <taxon>Bacteria</taxon>
        <taxon>Bacillati</taxon>
        <taxon>Bacillota</taxon>
        <taxon>Erysipelotrichia</taxon>
        <taxon>Erysipelotrichales</taxon>
        <taxon>Erysipelotrichaceae</taxon>
        <taxon>Intestinibaculum</taxon>
    </lineage>
</organism>
<dbReference type="PANTHER" id="PTHR47053">
    <property type="entry name" value="MUREIN DD-ENDOPEPTIDASE MEPH-RELATED"/>
    <property type="match status" value="1"/>
</dbReference>
<dbReference type="EMBL" id="AP019309">
    <property type="protein sequence ID" value="BBH25914.1"/>
    <property type="molecule type" value="Genomic_DNA"/>
</dbReference>
<evidence type="ECO:0000256" key="3">
    <source>
        <dbReference type="ARBA" id="ARBA00022801"/>
    </source>
</evidence>
<evidence type="ECO:0000313" key="7">
    <source>
        <dbReference type="Proteomes" id="UP000268059"/>
    </source>
</evidence>
<dbReference type="PROSITE" id="PS51935">
    <property type="entry name" value="NLPC_P60"/>
    <property type="match status" value="1"/>
</dbReference>
<dbReference type="KEGG" id="ebm:SG0102_08480"/>
<evidence type="ECO:0000256" key="2">
    <source>
        <dbReference type="ARBA" id="ARBA00022670"/>
    </source>
</evidence>
<dbReference type="GO" id="GO:0008234">
    <property type="term" value="F:cysteine-type peptidase activity"/>
    <property type="evidence" value="ECO:0007669"/>
    <property type="project" value="UniProtKB-KW"/>
</dbReference>
<dbReference type="PANTHER" id="PTHR47053:SF1">
    <property type="entry name" value="MUREIN DD-ENDOPEPTIDASE MEPH-RELATED"/>
    <property type="match status" value="1"/>
</dbReference>
<sequence>MLKYIRNITIKFIFVTIMAVGLILPATTDSNAAGNRIAKKALSRVGSRYVSGAAHSMGQIKNKKQRSFDCSGLVNWSYYQSGYKIGSRTTRSLSSVGHRVSKRKMKSGDIVLFRCSGSRISHAGIYVGAGKMVHAPGHGRRVQVVRLSGYWKTRLARVVRVAK</sequence>
<dbReference type="AlphaFoldDB" id="A0A3G9JST6"/>
<dbReference type="Pfam" id="PF00877">
    <property type="entry name" value="NLPC_P60"/>
    <property type="match status" value="1"/>
</dbReference>
<evidence type="ECO:0000256" key="4">
    <source>
        <dbReference type="ARBA" id="ARBA00022807"/>
    </source>
</evidence>
<gene>
    <name evidence="6" type="ORF">SG0102_08480</name>
</gene>
<evidence type="ECO:0000256" key="1">
    <source>
        <dbReference type="ARBA" id="ARBA00007074"/>
    </source>
</evidence>
<keyword evidence="2" id="KW-0645">Protease</keyword>
<dbReference type="InterPro" id="IPR051202">
    <property type="entry name" value="Peptidase_C40"/>
</dbReference>
<accession>A0A3G9JST6</accession>
<dbReference type="InterPro" id="IPR038765">
    <property type="entry name" value="Papain-like_cys_pep_sf"/>
</dbReference>
<protein>
    <recommendedName>
        <fullName evidence="5">NlpC/P60 domain-containing protein</fullName>
    </recommendedName>
</protein>
<keyword evidence="7" id="KW-1185">Reference proteome</keyword>
<dbReference type="InterPro" id="IPR000064">
    <property type="entry name" value="NLP_P60_dom"/>
</dbReference>
<dbReference type="InParanoid" id="A0A3G9JST6"/>
<dbReference type="GO" id="GO:0006508">
    <property type="term" value="P:proteolysis"/>
    <property type="evidence" value="ECO:0007669"/>
    <property type="project" value="UniProtKB-KW"/>
</dbReference>
<evidence type="ECO:0000313" key="6">
    <source>
        <dbReference type="EMBL" id="BBH25914.1"/>
    </source>
</evidence>
<dbReference type="SUPFAM" id="SSF54001">
    <property type="entry name" value="Cysteine proteinases"/>
    <property type="match status" value="1"/>
</dbReference>
<dbReference type="Gene3D" id="3.90.1720.10">
    <property type="entry name" value="endopeptidase domain like (from Nostoc punctiforme)"/>
    <property type="match status" value="1"/>
</dbReference>
<evidence type="ECO:0000259" key="5">
    <source>
        <dbReference type="PROSITE" id="PS51935"/>
    </source>
</evidence>
<feature type="domain" description="NlpC/P60" evidence="5">
    <location>
        <begin position="31"/>
        <end position="162"/>
    </location>
</feature>
<keyword evidence="4" id="KW-0788">Thiol protease</keyword>
<reference evidence="6 7" key="1">
    <citation type="submission" date="2018-11" db="EMBL/GenBank/DDBJ databases">
        <title>Novel Erysipelotrichaceae bacterium isolated from small intestine of a swine.</title>
        <authorList>
            <person name="Kim J.S."/>
            <person name="Choe H."/>
            <person name="Lee Y.R."/>
            <person name="Kim K.M."/>
            <person name="Park D.S."/>
        </authorList>
    </citation>
    <scope>NUCLEOTIDE SEQUENCE [LARGE SCALE GENOMIC DNA]</scope>
    <source>
        <strain evidence="6 7">SG0102</strain>
    </source>
</reference>